<comment type="catalytic activity">
    <reaction evidence="6 8">
        <text>(sulfur carrier)-H + L-cysteine = (sulfur carrier)-SH + L-alanine</text>
        <dbReference type="Rhea" id="RHEA:43892"/>
        <dbReference type="Rhea" id="RHEA-COMP:14737"/>
        <dbReference type="Rhea" id="RHEA-COMP:14739"/>
        <dbReference type="ChEBI" id="CHEBI:29917"/>
        <dbReference type="ChEBI" id="CHEBI:35235"/>
        <dbReference type="ChEBI" id="CHEBI:57972"/>
        <dbReference type="ChEBI" id="CHEBI:64428"/>
        <dbReference type="EC" id="2.8.1.7"/>
    </reaction>
</comment>
<comment type="cofactor">
    <cofactor evidence="1 7">
        <name>pyridoxal 5'-phosphate</name>
        <dbReference type="ChEBI" id="CHEBI:597326"/>
    </cofactor>
</comment>
<evidence type="ECO:0000256" key="1">
    <source>
        <dbReference type="ARBA" id="ARBA00001933"/>
    </source>
</evidence>
<dbReference type="PANTHER" id="PTHR43586">
    <property type="entry name" value="CYSTEINE DESULFURASE"/>
    <property type="match status" value="1"/>
</dbReference>
<evidence type="ECO:0000256" key="5">
    <source>
        <dbReference type="ARBA" id="ARBA00022898"/>
    </source>
</evidence>
<evidence type="ECO:0000256" key="3">
    <source>
        <dbReference type="ARBA" id="ARBA00010447"/>
    </source>
</evidence>
<dbReference type="Gene3D" id="3.90.1150.10">
    <property type="entry name" value="Aspartate Aminotransferase, domain 1"/>
    <property type="match status" value="1"/>
</dbReference>
<dbReference type="InterPro" id="IPR020578">
    <property type="entry name" value="Aminotrans_V_PyrdxlP_BS"/>
</dbReference>
<evidence type="ECO:0000313" key="10">
    <source>
        <dbReference type="EMBL" id="AWT61037.1"/>
    </source>
</evidence>
<evidence type="ECO:0000313" key="11">
    <source>
        <dbReference type="Proteomes" id="UP000247465"/>
    </source>
</evidence>
<dbReference type="InterPro" id="IPR000192">
    <property type="entry name" value="Aminotrans_V_dom"/>
</dbReference>
<dbReference type="GO" id="GO:0006534">
    <property type="term" value="P:cysteine metabolic process"/>
    <property type="evidence" value="ECO:0007669"/>
    <property type="project" value="UniProtKB-UniRule"/>
</dbReference>
<organism evidence="10 11">
    <name type="scientific">Candidatus Moanibacter tarae</name>
    <dbReference type="NCBI Taxonomy" id="2200854"/>
    <lineage>
        <taxon>Bacteria</taxon>
        <taxon>Pseudomonadati</taxon>
        <taxon>Verrucomicrobiota</taxon>
        <taxon>Opitutia</taxon>
        <taxon>Puniceicoccales</taxon>
        <taxon>Puniceicoccales incertae sedis</taxon>
        <taxon>Candidatus Moanibacter</taxon>
    </lineage>
</organism>
<reference evidence="10 11" key="1">
    <citation type="submission" date="2018-06" db="EMBL/GenBank/DDBJ databases">
        <title>Draft Genome Sequence of a Novel Marine Bacterium Related to the Verrucomicrobia.</title>
        <authorList>
            <person name="Vosseberg J."/>
            <person name="Martijn J."/>
            <person name="Ettema T.J.G."/>
        </authorList>
    </citation>
    <scope>NUCLEOTIDE SEQUENCE [LARGE SCALE GENOMIC DNA]</scope>
    <source>
        <strain evidence="10">TARA_B100001123</strain>
    </source>
</reference>
<feature type="domain" description="Aminotransferase class V" evidence="9">
    <location>
        <begin position="36"/>
        <end position="405"/>
    </location>
</feature>
<dbReference type="KEGG" id="mtar:DF168_02263"/>
<dbReference type="PIRSF" id="PIRSF005572">
    <property type="entry name" value="NifS"/>
    <property type="match status" value="1"/>
</dbReference>
<evidence type="ECO:0000256" key="4">
    <source>
        <dbReference type="ARBA" id="ARBA00022679"/>
    </source>
</evidence>
<sequence>MRELGQSKILNVGIDVESVRKDFPILDTNIDGKPLVYLDNAGTAQKPKAVIQRETEFYTHQNANIHRGIHRLSEIASDEYERARRRIARFFNAARAEEIVFVRGTTEGVNLVANSFGRKYIKEGDHVVVSILEHHSNFIPWQLMAEERGAVFQVIPMDDKGVLDLEAYEAMLSERTKIVALTHISNAIGTVNPVKEMIQLAHARGIPVLIDGAQSTPHMKVDVTDLDCDFFVFSGHKVFGPTGIGVLYGKERWLDEMPPYQVGGGTIRTVTVEKTEFLDPPAKFEGGTPNIGGAIGLATAFDYIEELGMGRIMNYENELYCYAREKLGALPDLVLWGDGSEIAAVLSFGIEGVHSHDISTFLDSEGVAIRAGHHCAKPLMGRLGIPGTARASFCFYNTKEEIDHLVDGILKISKFFS</sequence>
<dbReference type="InterPro" id="IPR010970">
    <property type="entry name" value="Cys_dSase_SufS"/>
</dbReference>
<keyword evidence="4 8" id="KW-0808">Transferase</keyword>
<evidence type="ECO:0000256" key="7">
    <source>
        <dbReference type="RuleBase" id="RU004504"/>
    </source>
</evidence>
<dbReference type="InterPro" id="IPR015421">
    <property type="entry name" value="PyrdxlP-dep_Trfase_major"/>
</dbReference>
<dbReference type="Proteomes" id="UP000247465">
    <property type="component" value="Chromosome"/>
</dbReference>
<dbReference type="CDD" id="cd06453">
    <property type="entry name" value="SufS_like"/>
    <property type="match status" value="1"/>
</dbReference>
<dbReference type="NCBIfam" id="TIGR01979">
    <property type="entry name" value="sufS"/>
    <property type="match status" value="1"/>
</dbReference>
<evidence type="ECO:0000256" key="8">
    <source>
        <dbReference type="RuleBase" id="RU004506"/>
    </source>
</evidence>
<comment type="function">
    <text evidence="2 8">Catalyzes the removal of elemental sulfur and selenium atoms from L-cysteine, L-cystine, L-selenocysteine, and L-selenocystine to produce L-alanine.</text>
</comment>
<dbReference type="Pfam" id="PF00266">
    <property type="entry name" value="Aminotran_5"/>
    <property type="match status" value="1"/>
</dbReference>
<proteinExistence type="inferred from homology"/>
<evidence type="ECO:0000256" key="2">
    <source>
        <dbReference type="ARBA" id="ARBA00002824"/>
    </source>
</evidence>
<dbReference type="InterPro" id="IPR015422">
    <property type="entry name" value="PyrdxlP-dep_Trfase_small"/>
</dbReference>
<keyword evidence="5 8" id="KW-0663">Pyridoxal phosphate</keyword>
<dbReference type="PANTHER" id="PTHR43586:SF8">
    <property type="entry name" value="CYSTEINE DESULFURASE 1, CHLOROPLASTIC"/>
    <property type="match status" value="1"/>
</dbReference>
<dbReference type="Gene3D" id="3.40.640.10">
    <property type="entry name" value="Type I PLP-dependent aspartate aminotransferase-like (Major domain)"/>
    <property type="match status" value="1"/>
</dbReference>
<dbReference type="EMBL" id="CP029803">
    <property type="protein sequence ID" value="AWT61037.1"/>
    <property type="molecule type" value="Genomic_DNA"/>
</dbReference>
<name>A0A2Z4AKU8_9BACT</name>
<dbReference type="GO" id="GO:0030170">
    <property type="term" value="F:pyridoxal phosphate binding"/>
    <property type="evidence" value="ECO:0007669"/>
    <property type="project" value="UniProtKB-UniRule"/>
</dbReference>
<accession>A0A2Z4AKU8</accession>
<dbReference type="SUPFAM" id="SSF53383">
    <property type="entry name" value="PLP-dependent transferases"/>
    <property type="match status" value="1"/>
</dbReference>
<dbReference type="GO" id="GO:0031071">
    <property type="term" value="F:cysteine desulfurase activity"/>
    <property type="evidence" value="ECO:0007669"/>
    <property type="project" value="UniProtKB-UniRule"/>
</dbReference>
<dbReference type="InterPro" id="IPR016454">
    <property type="entry name" value="Cysteine_dSase"/>
</dbReference>
<evidence type="ECO:0000259" key="9">
    <source>
        <dbReference type="Pfam" id="PF00266"/>
    </source>
</evidence>
<evidence type="ECO:0000256" key="6">
    <source>
        <dbReference type="ARBA" id="ARBA00050776"/>
    </source>
</evidence>
<dbReference type="InterPro" id="IPR015424">
    <property type="entry name" value="PyrdxlP-dep_Trfase"/>
</dbReference>
<dbReference type="AlphaFoldDB" id="A0A2Z4AKU8"/>
<comment type="similarity">
    <text evidence="3 8">Belongs to the class-V pyridoxal-phosphate-dependent aminotransferase family. Csd subfamily.</text>
</comment>
<dbReference type="EC" id="2.8.1.7" evidence="8"/>
<gene>
    <name evidence="10" type="primary">sufS</name>
    <name evidence="10" type="ORF">DF168_02263</name>
</gene>
<dbReference type="PROSITE" id="PS00595">
    <property type="entry name" value="AA_TRANSFER_CLASS_5"/>
    <property type="match status" value="1"/>
</dbReference>
<protein>
    <recommendedName>
        <fullName evidence="8">Cysteine desulfurase</fullName>
        <ecNumber evidence="8">2.8.1.7</ecNumber>
    </recommendedName>
</protein>